<protein>
    <submittedName>
        <fullName evidence="2">Uncharacterized protein</fullName>
    </submittedName>
</protein>
<dbReference type="EMBL" id="DS269356">
    <property type="protein sequence ID" value="EFP13081.1"/>
    <property type="molecule type" value="Genomic_DNA"/>
</dbReference>
<feature type="region of interest" description="Disordered" evidence="1">
    <location>
        <begin position="41"/>
        <end position="60"/>
    </location>
</feature>
<dbReference type="InParanoid" id="E3NPE7"/>
<keyword evidence="3" id="KW-1185">Reference proteome</keyword>
<evidence type="ECO:0000313" key="2">
    <source>
        <dbReference type="EMBL" id="EFP13081.1"/>
    </source>
</evidence>
<accession>E3NPE7</accession>
<dbReference type="HOGENOM" id="CLU_2943942_0_0_1"/>
<dbReference type="AlphaFoldDB" id="E3NPE7"/>
<sequence length="60" mass="6697">MDEFDNGGYMPPEDQEAPVCQEAELEAVKQKMEQQLAALKVRSARKPSTKHGVKSSNYSN</sequence>
<gene>
    <name evidence="2" type="ORF">CRE_19569</name>
</gene>
<evidence type="ECO:0000313" key="3">
    <source>
        <dbReference type="Proteomes" id="UP000008281"/>
    </source>
</evidence>
<name>E3NPE7_CAERE</name>
<dbReference type="Proteomes" id="UP000008281">
    <property type="component" value="Unassembled WGS sequence"/>
</dbReference>
<evidence type="ECO:0000256" key="1">
    <source>
        <dbReference type="SAM" id="MobiDB-lite"/>
    </source>
</evidence>
<reference evidence="2" key="1">
    <citation type="submission" date="2007-07" db="EMBL/GenBank/DDBJ databases">
        <title>PCAP assembly of the Caenorhabditis remanei genome.</title>
        <authorList>
            <consortium name="The Caenorhabditis remanei Sequencing Consortium"/>
            <person name="Wilson R.K."/>
        </authorList>
    </citation>
    <scope>NUCLEOTIDE SEQUENCE [LARGE SCALE GENOMIC DNA]</scope>
    <source>
        <strain evidence="2">PB4641</strain>
    </source>
</reference>
<organism evidence="3">
    <name type="scientific">Caenorhabditis remanei</name>
    <name type="common">Caenorhabditis vulgaris</name>
    <dbReference type="NCBI Taxonomy" id="31234"/>
    <lineage>
        <taxon>Eukaryota</taxon>
        <taxon>Metazoa</taxon>
        <taxon>Ecdysozoa</taxon>
        <taxon>Nematoda</taxon>
        <taxon>Chromadorea</taxon>
        <taxon>Rhabditida</taxon>
        <taxon>Rhabditina</taxon>
        <taxon>Rhabditomorpha</taxon>
        <taxon>Rhabditoidea</taxon>
        <taxon>Rhabditidae</taxon>
        <taxon>Peloderinae</taxon>
        <taxon>Caenorhabditis</taxon>
    </lineage>
</organism>
<feature type="compositionally biased region" description="Basic residues" evidence="1">
    <location>
        <begin position="42"/>
        <end position="53"/>
    </location>
</feature>
<proteinExistence type="predicted"/>